<feature type="compositionally biased region" description="Basic and acidic residues" evidence="1">
    <location>
        <begin position="53"/>
        <end position="64"/>
    </location>
</feature>
<evidence type="ECO:0000313" key="3">
    <source>
        <dbReference type="EMBL" id="ODQ47879.1"/>
    </source>
</evidence>
<sequence>MRFTNLAATCVLVTLVQGAPIVPSKDAKPESDMALYDRLFKKVYDSLSSVLEPETKPTKLTKGDSKRHHRSSKSHNRPVVTKSDSDEEEKEVGDCSEGEEFKFGNARYWKDHHSSYRGKQIHPSLFNKKQHHRFEPLRGPAGPSRPSKRREMQRRPHFPSRYDEDDEENGPDSDFGSSSDSDFDSDCDSDSDSDFDSDCDEECAEDWDEDFDEDCGECGENEDPDEDDDEDCDEDDDEDNNEDNEDNEGCVECEDEGSDEGSDSDCDEDEGPEDFDFNHWRKAGRERKHHWNKISRERKQMSHPRSDDPVVVYQQETVDAESEGVLEEREFEGCALI</sequence>
<dbReference type="Proteomes" id="UP000094455">
    <property type="component" value="Unassembled WGS sequence"/>
</dbReference>
<dbReference type="EMBL" id="KV454002">
    <property type="protein sequence ID" value="ODQ47879.1"/>
    <property type="molecule type" value="Genomic_DNA"/>
</dbReference>
<proteinExistence type="predicted"/>
<name>A0A1E3NP64_9ASCO</name>
<feature type="compositionally biased region" description="Basic and acidic residues" evidence="1">
    <location>
        <begin position="294"/>
        <end position="308"/>
    </location>
</feature>
<feature type="chain" id="PRO_5009133447" evidence="2">
    <location>
        <begin position="19"/>
        <end position="337"/>
    </location>
</feature>
<dbReference type="GeneID" id="30177636"/>
<keyword evidence="4" id="KW-1185">Reference proteome</keyword>
<feature type="region of interest" description="Disordered" evidence="1">
    <location>
        <begin position="129"/>
        <end position="308"/>
    </location>
</feature>
<gene>
    <name evidence="3" type="ORF">PICMEDRAFT_15756</name>
</gene>
<organism evidence="3 4">
    <name type="scientific">Pichia membranifaciens NRRL Y-2026</name>
    <dbReference type="NCBI Taxonomy" id="763406"/>
    <lineage>
        <taxon>Eukaryota</taxon>
        <taxon>Fungi</taxon>
        <taxon>Dikarya</taxon>
        <taxon>Ascomycota</taxon>
        <taxon>Saccharomycotina</taxon>
        <taxon>Pichiomycetes</taxon>
        <taxon>Pichiales</taxon>
        <taxon>Pichiaceae</taxon>
        <taxon>Pichia</taxon>
    </lineage>
</organism>
<evidence type="ECO:0000256" key="1">
    <source>
        <dbReference type="SAM" id="MobiDB-lite"/>
    </source>
</evidence>
<dbReference type="AlphaFoldDB" id="A0A1E3NP64"/>
<protein>
    <submittedName>
        <fullName evidence="3">Uncharacterized protein</fullName>
    </submittedName>
</protein>
<feature type="compositionally biased region" description="Acidic residues" evidence="1">
    <location>
        <begin position="85"/>
        <end position="97"/>
    </location>
</feature>
<dbReference type="OrthoDB" id="10592026at2759"/>
<evidence type="ECO:0000313" key="4">
    <source>
        <dbReference type="Proteomes" id="UP000094455"/>
    </source>
</evidence>
<feature type="region of interest" description="Disordered" evidence="1">
    <location>
        <begin position="51"/>
        <end position="97"/>
    </location>
</feature>
<feature type="compositionally biased region" description="Acidic residues" evidence="1">
    <location>
        <begin position="181"/>
        <end position="275"/>
    </location>
</feature>
<dbReference type="RefSeq" id="XP_019018992.1">
    <property type="nucleotide sequence ID" value="XM_019160949.1"/>
</dbReference>
<reference evidence="3 4" key="1">
    <citation type="journal article" date="2016" name="Proc. Natl. Acad. Sci. U.S.A.">
        <title>Comparative genomics of biotechnologically important yeasts.</title>
        <authorList>
            <person name="Riley R."/>
            <person name="Haridas S."/>
            <person name="Wolfe K.H."/>
            <person name="Lopes M.R."/>
            <person name="Hittinger C.T."/>
            <person name="Goeker M."/>
            <person name="Salamov A.A."/>
            <person name="Wisecaver J.H."/>
            <person name="Long T.M."/>
            <person name="Calvey C.H."/>
            <person name="Aerts A.L."/>
            <person name="Barry K.W."/>
            <person name="Choi C."/>
            <person name="Clum A."/>
            <person name="Coughlan A.Y."/>
            <person name="Deshpande S."/>
            <person name="Douglass A.P."/>
            <person name="Hanson S.J."/>
            <person name="Klenk H.-P."/>
            <person name="LaButti K.M."/>
            <person name="Lapidus A."/>
            <person name="Lindquist E.A."/>
            <person name="Lipzen A.M."/>
            <person name="Meier-Kolthoff J.P."/>
            <person name="Ohm R.A."/>
            <person name="Otillar R.P."/>
            <person name="Pangilinan J.L."/>
            <person name="Peng Y."/>
            <person name="Rokas A."/>
            <person name="Rosa C.A."/>
            <person name="Scheuner C."/>
            <person name="Sibirny A.A."/>
            <person name="Slot J.C."/>
            <person name="Stielow J.B."/>
            <person name="Sun H."/>
            <person name="Kurtzman C.P."/>
            <person name="Blackwell M."/>
            <person name="Grigoriev I.V."/>
            <person name="Jeffries T.W."/>
        </authorList>
    </citation>
    <scope>NUCLEOTIDE SEQUENCE [LARGE SCALE GENOMIC DNA]</scope>
    <source>
        <strain evidence="3 4">NRRL Y-2026</strain>
    </source>
</reference>
<feature type="compositionally biased region" description="Basic residues" evidence="1">
    <location>
        <begin position="65"/>
        <end position="76"/>
    </location>
</feature>
<feature type="compositionally biased region" description="Basic residues" evidence="1">
    <location>
        <begin position="280"/>
        <end position="293"/>
    </location>
</feature>
<feature type="signal peptide" evidence="2">
    <location>
        <begin position="1"/>
        <end position="18"/>
    </location>
</feature>
<evidence type="ECO:0000256" key="2">
    <source>
        <dbReference type="SAM" id="SignalP"/>
    </source>
</evidence>
<accession>A0A1E3NP64</accession>
<keyword evidence="2" id="KW-0732">Signal</keyword>